<dbReference type="Gene3D" id="1.10.10.1590">
    <property type="entry name" value="NADH-quinone oxidoreductase subunit E"/>
    <property type="match status" value="1"/>
</dbReference>
<dbReference type="GO" id="GO:0098662">
    <property type="term" value="P:inorganic cation transmembrane transport"/>
    <property type="evidence" value="ECO:0007669"/>
    <property type="project" value="UniProtKB-ARBA"/>
</dbReference>
<dbReference type="Gene3D" id="1.10.150.20">
    <property type="entry name" value="5' to 3' exonuclease, C-terminal subdomain"/>
    <property type="match status" value="1"/>
</dbReference>
<dbReference type="GO" id="GO:0022890">
    <property type="term" value="F:inorganic cation transmembrane transporter activity"/>
    <property type="evidence" value="ECO:0007669"/>
    <property type="project" value="UniProtKB-ARBA"/>
</dbReference>
<dbReference type="Proteomes" id="UP000559404">
    <property type="component" value="Unassembled WGS sequence"/>
</dbReference>
<keyword evidence="12" id="KW-1185">Reference proteome</keyword>
<evidence type="ECO:0000256" key="1">
    <source>
        <dbReference type="ARBA" id="ARBA00010643"/>
    </source>
</evidence>
<comment type="catalytic activity">
    <reaction evidence="9">
        <text>a quinone + NADH + 5 H(+)(in) = a quinol + NAD(+) + 4 H(+)(out)</text>
        <dbReference type="Rhea" id="RHEA:57888"/>
        <dbReference type="ChEBI" id="CHEBI:15378"/>
        <dbReference type="ChEBI" id="CHEBI:24646"/>
        <dbReference type="ChEBI" id="CHEBI:57540"/>
        <dbReference type="ChEBI" id="CHEBI:57945"/>
        <dbReference type="ChEBI" id="CHEBI:132124"/>
    </reaction>
</comment>
<comment type="cofactor">
    <cofactor evidence="8">
        <name>[2Fe-2S] cluster</name>
        <dbReference type="ChEBI" id="CHEBI:190135"/>
    </cofactor>
</comment>
<dbReference type="AlphaFoldDB" id="A0A838Y224"/>
<dbReference type="InterPro" id="IPR042128">
    <property type="entry name" value="NuoE_dom"/>
</dbReference>
<evidence type="ECO:0000256" key="5">
    <source>
        <dbReference type="ARBA" id="ARBA00023004"/>
    </source>
</evidence>
<dbReference type="InterPro" id="IPR041921">
    <property type="entry name" value="NuoE_N"/>
</dbReference>
<evidence type="ECO:0000256" key="6">
    <source>
        <dbReference type="ARBA" id="ARBA00023014"/>
    </source>
</evidence>
<reference evidence="11 12" key="1">
    <citation type="submission" date="2020-07" db="EMBL/GenBank/DDBJ databases">
        <authorList>
            <person name="Li M."/>
        </authorList>
    </citation>
    <scope>NUCLEOTIDE SEQUENCE [LARGE SCALE GENOMIC DNA]</scope>
    <source>
        <strain evidence="11 12">DSM 23284</strain>
    </source>
</reference>
<keyword evidence="4" id="KW-1278">Translocase</keyword>
<dbReference type="NCBIfam" id="TIGR01958">
    <property type="entry name" value="nuoE_fam"/>
    <property type="match status" value="1"/>
</dbReference>
<dbReference type="InterPro" id="IPR036249">
    <property type="entry name" value="Thioredoxin-like_sf"/>
</dbReference>
<keyword evidence="6" id="KW-0411">Iron-sulfur</keyword>
<dbReference type="GO" id="GO:0046872">
    <property type="term" value="F:metal ion binding"/>
    <property type="evidence" value="ECO:0007669"/>
    <property type="project" value="UniProtKB-KW"/>
</dbReference>
<gene>
    <name evidence="11" type="primary">nuoE</name>
    <name evidence="11" type="ORF">H1W37_16455</name>
</gene>
<dbReference type="GO" id="GO:0008324">
    <property type="term" value="F:monoatomic cation transmembrane transporter activity"/>
    <property type="evidence" value="ECO:0007669"/>
    <property type="project" value="UniProtKB-ARBA"/>
</dbReference>
<keyword evidence="11" id="KW-0560">Oxidoreductase</keyword>
<dbReference type="GO" id="GO:0031090">
    <property type="term" value="C:organelle membrane"/>
    <property type="evidence" value="ECO:0007669"/>
    <property type="project" value="UniProtKB-ARBA"/>
</dbReference>
<evidence type="ECO:0000313" key="11">
    <source>
        <dbReference type="EMBL" id="MBA4613254.1"/>
    </source>
</evidence>
<organism evidence="11 12">
    <name type="scientific">Stappia taiwanensis</name>
    <dbReference type="NCBI Taxonomy" id="992267"/>
    <lineage>
        <taxon>Bacteria</taxon>
        <taxon>Pseudomonadati</taxon>
        <taxon>Pseudomonadota</taxon>
        <taxon>Alphaproteobacteria</taxon>
        <taxon>Hyphomicrobiales</taxon>
        <taxon>Stappiaceae</taxon>
        <taxon>Stappia</taxon>
    </lineage>
</organism>
<keyword evidence="3" id="KW-0479">Metal-binding</keyword>
<evidence type="ECO:0000256" key="10">
    <source>
        <dbReference type="SAM" id="MobiDB-lite"/>
    </source>
</evidence>
<dbReference type="GO" id="GO:0098796">
    <property type="term" value="C:membrane protein complex"/>
    <property type="evidence" value="ECO:0007669"/>
    <property type="project" value="UniProtKB-ARBA"/>
</dbReference>
<dbReference type="CDD" id="cd03064">
    <property type="entry name" value="TRX_Fd_NuoE"/>
    <property type="match status" value="1"/>
</dbReference>
<protein>
    <submittedName>
        <fullName evidence="11">NADH-quinone oxidoreductase subunit NuoE</fullName>
        <ecNumber evidence="11">1.6.5.11</ecNumber>
    </submittedName>
</protein>
<evidence type="ECO:0000256" key="9">
    <source>
        <dbReference type="ARBA" id="ARBA00047712"/>
    </source>
</evidence>
<accession>A0A838Y224</accession>
<evidence type="ECO:0000256" key="8">
    <source>
        <dbReference type="ARBA" id="ARBA00034078"/>
    </source>
</evidence>
<dbReference type="GO" id="GO:1902494">
    <property type="term" value="C:catalytic complex"/>
    <property type="evidence" value="ECO:0007669"/>
    <property type="project" value="UniProtKB-ARBA"/>
</dbReference>
<dbReference type="PANTHER" id="PTHR10371">
    <property type="entry name" value="NADH DEHYDROGENASE UBIQUINONE FLAVOPROTEIN 2, MITOCHONDRIAL"/>
    <property type="match status" value="1"/>
</dbReference>
<keyword evidence="5" id="KW-0408">Iron</keyword>
<evidence type="ECO:0000256" key="3">
    <source>
        <dbReference type="ARBA" id="ARBA00022723"/>
    </source>
</evidence>
<dbReference type="PANTHER" id="PTHR10371:SF3">
    <property type="entry name" value="NADH DEHYDROGENASE [UBIQUINONE] FLAVOPROTEIN 2, MITOCHONDRIAL"/>
    <property type="match status" value="1"/>
</dbReference>
<keyword evidence="7" id="KW-0520">NAD</keyword>
<dbReference type="InterPro" id="IPR002023">
    <property type="entry name" value="NuoE-like"/>
</dbReference>
<dbReference type="GO" id="GO:0051537">
    <property type="term" value="F:2 iron, 2 sulfur cluster binding"/>
    <property type="evidence" value="ECO:0007669"/>
    <property type="project" value="UniProtKB-KW"/>
</dbReference>
<dbReference type="Gene3D" id="3.40.30.10">
    <property type="entry name" value="Glutaredoxin"/>
    <property type="match status" value="1"/>
</dbReference>
<name>A0A838Y224_9HYPH</name>
<comment type="caution">
    <text evidence="11">The sequence shown here is derived from an EMBL/GenBank/DDBJ whole genome shotgun (WGS) entry which is preliminary data.</text>
</comment>
<dbReference type="GO" id="GO:0003954">
    <property type="term" value="F:NADH dehydrogenase activity"/>
    <property type="evidence" value="ECO:0007669"/>
    <property type="project" value="TreeGrafter"/>
</dbReference>
<reference evidence="11 12" key="2">
    <citation type="submission" date="2020-08" db="EMBL/GenBank/DDBJ databases">
        <title>Stappia taiwanensis sp. nov., isolated from a coastal thermal spring.</title>
        <authorList>
            <person name="Kampfer P."/>
        </authorList>
    </citation>
    <scope>NUCLEOTIDE SEQUENCE [LARGE SCALE GENOMIC DNA]</scope>
    <source>
        <strain evidence="11 12">DSM 23284</strain>
    </source>
</reference>
<keyword evidence="2" id="KW-0001">2Fe-2S</keyword>
<dbReference type="EC" id="1.6.5.11" evidence="11"/>
<dbReference type="GO" id="GO:0031967">
    <property type="term" value="C:organelle envelope"/>
    <property type="evidence" value="ECO:0007669"/>
    <property type="project" value="UniProtKB-ARBA"/>
</dbReference>
<dbReference type="GO" id="GO:0022804">
    <property type="term" value="F:active transmembrane transporter activity"/>
    <property type="evidence" value="ECO:0007669"/>
    <property type="project" value="UniProtKB-ARBA"/>
</dbReference>
<evidence type="ECO:0000256" key="2">
    <source>
        <dbReference type="ARBA" id="ARBA00022714"/>
    </source>
</evidence>
<sequence>MAVRRLHPEQPESFAFTADNLDWAQKVISRYPEGRQASAVIPLLWRAQEQHEGWLPEPAIRYVADMLSMPHIRVLEVATFYTMFQLAPVGKKAHIQVCGTTPCQLRGAEDLIKVCKSKIAAHAHELSEDGDFSWEEVECLGACVNAPMIQIFKDTYEDLTPESLEALIDDIAAGREVTPGPQNGRRFSAPEGGVTSLEDIKDDTKGGDPCPHVVAGSEPASHVFAGPSINHGGHDYNGVPGVSTAKAAAPAAAKPAAQASLDLSPAGDQPEREPELLAAPRSEGADDLKRIKGVGPKIEELLNELGVYHFEQIASWDAENKAWVDTRLSFKGRIDREEWVEQAKLLASGGETEFSRRVDTGDVPSSKS</sequence>
<evidence type="ECO:0000256" key="4">
    <source>
        <dbReference type="ARBA" id="ARBA00022967"/>
    </source>
</evidence>
<feature type="region of interest" description="Disordered" evidence="10">
    <location>
        <begin position="175"/>
        <end position="195"/>
    </location>
</feature>
<dbReference type="FunFam" id="1.10.10.1590:FF:000001">
    <property type="entry name" value="NADH-quinone oxidoreductase subunit E"/>
    <property type="match status" value="1"/>
</dbReference>
<comment type="similarity">
    <text evidence="1">Belongs to the complex I 24 kDa subunit family.</text>
</comment>
<feature type="region of interest" description="Disordered" evidence="10">
    <location>
        <begin position="348"/>
        <end position="368"/>
    </location>
</feature>
<dbReference type="FunFam" id="3.40.30.10:FF:000022">
    <property type="entry name" value="NADH dehydrogenase flavoprotein 2, mitochondrial"/>
    <property type="match status" value="1"/>
</dbReference>
<proteinExistence type="inferred from homology"/>
<dbReference type="SUPFAM" id="SSF52833">
    <property type="entry name" value="Thioredoxin-like"/>
    <property type="match status" value="1"/>
</dbReference>
<dbReference type="Pfam" id="PF01257">
    <property type="entry name" value="2Fe-2S_thioredx"/>
    <property type="match status" value="1"/>
</dbReference>
<dbReference type="NCBIfam" id="NF005724">
    <property type="entry name" value="PRK07539.1-4"/>
    <property type="match status" value="1"/>
</dbReference>
<dbReference type="PROSITE" id="PS01099">
    <property type="entry name" value="COMPLEX1_24K"/>
    <property type="match status" value="1"/>
</dbReference>
<evidence type="ECO:0000256" key="7">
    <source>
        <dbReference type="ARBA" id="ARBA00023027"/>
    </source>
</evidence>
<evidence type="ECO:0000313" key="12">
    <source>
        <dbReference type="Proteomes" id="UP000559404"/>
    </source>
</evidence>
<dbReference type="EMBL" id="JACEON010000017">
    <property type="protein sequence ID" value="MBA4613254.1"/>
    <property type="molecule type" value="Genomic_DNA"/>
</dbReference>
<feature type="region of interest" description="Disordered" evidence="10">
    <location>
        <begin position="256"/>
        <end position="275"/>
    </location>
</feature>
<dbReference type="RefSeq" id="WP_181761453.1">
    <property type="nucleotide sequence ID" value="NZ_BMCR01000001.1"/>
</dbReference>